<sequence>VNLALTISPLDCVKFPQECPVGQRCLASTAVGAKGSVCIVLYERSCALPLQCDLRGEKHAAGVSFNYTNECCDTDLCNTAHNTMFSVLFSLFASQVFKSVLLYDLKLS</sequence>
<dbReference type="Proteomes" id="UP000472270">
    <property type="component" value="Unassembled WGS sequence"/>
</dbReference>
<dbReference type="SUPFAM" id="SSF57302">
    <property type="entry name" value="Snake toxin-like"/>
    <property type="match status" value="1"/>
</dbReference>
<reference evidence="1" key="2">
    <citation type="submission" date="2025-09" db="UniProtKB">
        <authorList>
            <consortium name="Ensembl"/>
        </authorList>
    </citation>
    <scope>IDENTIFICATION</scope>
</reference>
<name>A0A673LLK8_9TELE</name>
<accession>A0A673LLK8</accession>
<protein>
    <submittedName>
        <fullName evidence="1">Uncharacterized protein</fullName>
    </submittedName>
</protein>
<evidence type="ECO:0000313" key="1">
    <source>
        <dbReference type="Ensembl" id="ENSSRHP00000076804.1"/>
    </source>
</evidence>
<organism evidence="1 2">
    <name type="scientific">Sinocyclocheilus rhinocerous</name>
    <dbReference type="NCBI Taxonomy" id="307959"/>
    <lineage>
        <taxon>Eukaryota</taxon>
        <taxon>Metazoa</taxon>
        <taxon>Chordata</taxon>
        <taxon>Craniata</taxon>
        <taxon>Vertebrata</taxon>
        <taxon>Euteleostomi</taxon>
        <taxon>Actinopterygii</taxon>
        <taxon>Neopterygii</taxon>
        <taxon>Teleostei</taxon>
        <taxon>Ostariophysi</taxon>
        <taxon>Cypriniformes</taxon>
        <taxon>Cyprinidae</taxon>
        <taxon>Cyprininae</taxon>
        <taxon>Sinocyclocheilus</taxon>
    </lineage>
</organism>
<keyword evidence="2" id="KW-1185">Reference proteome</keyword>
<reference evidence="1" key="1">
    <citation type="submission" date="2025-08" db="UniProtKB">
        <authorList>
            <consortium name="Ensembl"/>
        </authorList>
    </citation>
    <scope>IDENTIFICATION</scope>
</reference>
<dbReference type="AlphaFoldDB" id="A0A673LLK8"/>
<dbReference type="InterPro" id="IPR045860">
    <property type="entry name" value="Snake_toxin-like_sf"/>
</dbReference>
<dbReference type="Ensembl" id="ENSSRHT00000078894.1">
    <property type="protein sequence ID" value="ENSSRHP00000076804.1"/>
    <property type="gene ID" value="ENSSRHG00000038104.1"/>
</dbReference>
<proteinExistence type="predicted"/>
<evidence type="ECO:0000313" key="2">
    <source>
        <dbReference type="Proteomes" id="UP000472270"/>
    </source>
</evidence>